<dbReference type="Proteomes" id="UP000677228">
    <property type="component" value="Unassembled WGS sequence"/>
</dbReference>
<dbReference type="EMBL" id="CAJNOK010006842">
    <property type="protein sequence ID" value="CAF1016021.1"/>
    <property type="molecule type" value="Genomic_DNA"/>
</dbReference>
<evidence type="ECO:0000313" key="5">
    <source>
        <dbReference type="Proteomes" id="UP000682733"/>
    </source>
</evidence>
<sequence length="116" mass="13910">MLYNYYYILTFIVLTVIFIYSRLFDVLLLYFNYRLYCYKKIRRPYRIILVRHGESQGNVDKTISARLPDSQLNLTDTGIEQARNAGKQLKEIIKDKTVYVYLSPYKRSKRTYEAIS</sequence>
<name>A0A8S2J391_9BILA</name>
<evidence type="ECO:0000256" key="2">
    <source>
        <dbReference type="SAM" id="Phobius"/>
    </source>
</evidence>
<keyword evidence="2" id="KW-0812">Transmembrane</keyword>
<dbReference type="SUPFAM" id="SSF53254">
    <property type="entry name" value="Phosphoglycerate mutase-like"/>
    <property type="match status" value="1"/>
</dbReference>
<evidence type="ECO:0000256" key="1">
    <source>
        <dbReference type="PIRSR" id="PIRSR613078-2"/>
    </source>
</evidence>
<evidence type="ECO:0000313" key="3">
    <source>
        <dbReference type="EMBL" id="CAF1016021.1"/>
    </source>
</evidence>
<dbReference type="InterPro" id="IPR001345">
    <property type="entry name" value="PG/BPGM_mutase_AS"/>
</dbReference>
<feature type="non-terminal residue" evidence="4">
    <location>
        <position position="116"/>
    </location>
</feature>
<comment type="caution">
    <text evidence="4">The sequence shown here is derived from an EMBL/GenBank/DDBJ whole genome shotgun (WGS) entry which is preliminary data.</text>
</comment>
<dbReference type="EMBL" id="CAJOBA010006851">
    <property type="protein sequence ID" value="CAF3785080.1"/>
    <property type="molecule type" value="Genomic_DNA"/>
</dbReference>
<evidence type="ECO:0008006" key="6">
    <source>
        <dbReference type="Google" id="ProtNLM"/>
    </source>
</evidence>
<feature type="binding site" evidence="1">
    <location>
        <position position="107"/>
    </location>
    <ligand>
        <name>substrate</name>
    </ligand>
</feature>
<reference evidence="4" key="1">
    <citation type="submission" date="2021-02" db="EMBL/GenBank/DDBJ databases">
        <authorList>
            <person name="Nowell W R."/>
        </authorList>
    </citation>
    <scope>NUCLEOTIDE SEQUENCE</scope>
</reference>
<dbReference type="PROSITE" id="PS00175">
    <property type="entry name" value="PG_MUTASE"/>
    <property type="match status" value="1"/>
</dbReference>
<feature type="binding site" evidence="1">
    <location>
        <begin position="51"/>
        <end position="58"/>
    </location>
    <ligand>
        <name>substrate</name>
    </ligand>
</feature>
<dbReference type="InterPro" id="IPR013078">
    <property type="entry name" value="His_Pase_superF_clade-1"/>
</dbReference>
<keyword evidence="2" id="KW-1133">Transmembrane helix</keyword>
<dbReference type="GO" id="GO:0003824">
    <property type="term" value="F:catalytic activity"/>
    <property type="evidence" value="ECO:0007669"/>
    <property type="project" value="InterPro"/>
</dbReference>
<dbReference type="InterPro" id="IPR029033">
    <property type="entry name" value="His_PPase_superfam"/>
</dbReference>
<dbReference type="CDD" id="cd07067">
    <property type="entry name" value="HP_PGM_like"/>
    <property type="match status" value="1"/>
</dbReference>
<gene>
    <name evidence="3" type="ORF">OVA965_LOCUS15285</name>
    <name evidence="4" type="ORF">TMI583_LOCUS15291</name>
</gene>
<evidence type="ECO:0000313" key="4">
    <source>
        <dbReference type="EMBL" id="CAF3785080.1"/>
    </source>
</evidence>
<dbReference type="SMART" id="SM00855">
    <property type="entry name" value="PGAM"/>
    <property type="match status" value="1"/>
</dbReference>
<dbReference type="Pfam" id="PF00300">
    <property type="entry name" value="His_Phos_1"/>
    <property type="match status" value="1"/>
</dbReference>
<dbReference type="AlphaFoldDB" id="A0A8S2J391"/>
<protein>
    <recommendedName>
        <fullName evidence="6">Phosphoglycerate mutase</fullName>
    </recommendedName>
</protein>
<dbReference type="Gene3D" id="3.40.50.1240">
    <property type="entry name" value="Phosphoglycerate mutase-like"/>
    <property type="match status" value="1"/>
</dbReference>
<dbReference type="PANTHER" id="PTHR46192">
    <property type="entry name" value="BROAD-RANGE ACID PHOSPHATASE DET1"/>
    <property type="match status" value="1"/>
</dbReference>
<dbReference type="InterPro" id="IPR052765">
    <property type="entry name" value="PGM-Related"/>
</dbReference>
<dbReference type="Proteomes" id="UP000682733">
    <property type="component" value="Unassembled WGS sequence"/>
</dbReference>
<feature type="transmembrane region" description="Helical" evidence="2">
    <location>
        <begin position="6"/>
        <end position="33"/>
    </location>
</feature>
<proteinExistence type="predicted"/>
<keyword evidence="2" id="KW-0472">Membrane</keyword>
<organism evidence="4 5">
    <name type="scientific">Didymodactylos carnosus</name>
    <dbReference type="NCBI Taxonomy" id="1234261"/>
    <lineage>
        <taxon>Eukaryota</taxon>
        <taxon>Metazoa</taxon>
        <taxon>Spiralia</taxon>
        <taxon>Gnathifera</taxon>
        <taxon>Rotifera</taxon>
        <taxon>Eurotatoria</taxon>
        <taxon>Bdelloidea</taxon>
        <taxon>Philodinida</taxon>
        <taxon>Philodinidae</taxon>
        <taxon>Didymodactylos</taxon>
    </lineage>
</organism>
<accession>A0A8S2J391</accession>